<evidence type="ECO:0000256" key="6">
    <source>
        <dbReference type="ARBA" id="ARBA00023295"/>
    </source>
</evidence>
<organism evidence="8 9">
    <name type="scientific">Prevotella heparinolytica</name>
    <dbReference type="NCBI Taxonomy" id="28113"/>
    <lineage>
        <taxon>Bacteria</taxon>
        <taxon>Pseudomonadati</taxon>
        <taxon>Bacteroidota</taxon>
        <taxon>Bacteroidia</taxon>
        <taxon>Bacteroidales</taxon>
        <taxon>Bacteroidaceae</taxon>
        <taxon>Bacteroides</taxon>
    </lineage>
</organism>
<dbReference type="PANTHER" id="PTHR30620">
    <property type="entry name" value="PERIPLASMIC BETA-GLUCOSIDASE-RELATED"/>
    <property type="match status" value="1"/>
</dbReference>
<comment type="similarity">
    <text evidence="2">Belongs to the glycosyl hydrolase 3 family.</text>
</comment>
<dbReference type="GO" id="GO:0008422">
    <property type="term" value="F:beta-glucosidase activity"/>
    <property type="evidence" value="ECO:0007669"/>
    <property type="project" value="UniProtKB-EC"/>
</dbReference>
<dbReference type="InterPro" id="IPR001764">
    <property type="entry name" value="Glyco_hydro_3_N"/>
</dbReference>
<dbReference type="InterPro" id="IPR017853">
    <property type="entry name" value="GH"/>
</dbReference>
<comment type="catalytic activity">
    <reaction evidence="1">
        <text>Hydrolysis of terminal, non-reducing beta-D-glucosyl residues with release of beta-D-glucose.</text>
        <dbReference type="EC" id="3.2.1.21"/>
    </reaction>
</comment>
<dbReference type="SUPFAM" id="SSF52279">
    <property type="entry name" value="Beta-D-glucan exohydrolase, C-terminal domain"/>
    <property type="match status" value="1"/>
</dbReference>
<dbReference type="InterPro" id="IPR051915">
    <property type="entry name" value="Cellulose_Degrad_GH3"/>
</dbReference>
<dbReference type="SMART" id="SM01217">
    <property type="entry name" value="Fn3_like"/>
    <property type="match status" value="1"/>
</dbReference>
<evidence type="ECO:0000259" key="7">
    <source>
        <dbReference type="SMART" id="SM01217"/>
    </source>
</evidence>
<dbReference type="RefSeq" id="WP_125240033.1">
    <property type="nucleotide sequence ID" value="NZ_RQYF01000095.1"/>
</dbReference>
<evidence type="ECO:0000256" key="3">
    <source>
        <dbReference type="ARBA" id="ARBA00012744"/>
    </source>
</evidence>
<dbReference type="Pfam" id="PF00933">
    <property type="entry name" value="Glyco_hydro_3"/>
    <property type="match status" value="1"/>
</dbReference>
<keyword evidence="4" id="KW-0732">Signal</keyword>
<dbReference type="InterPro" id="IPR013783">
    <property type="entry name" value="Ig-like_fold"/>
</dbReference>
<dbReference type="FunFam" id="3.20.20.300:FF:000007">
    <property type="entry name" value="Lysosomal beta glucosidase"/>
    <property type="match status" value="1"/>
</dbReference>
<comment type="caution">
    <text evidence="8">The sequence shown here is derived from an EMBL/GenBank/DDBJ whole genome shotgun (WGS) entry which is preliminary data.</text>
</comment>
<keyword evidence="9" id="KW-1185">Reference proteome</keyword>
<proteinExistence type="inferred from homology"/>
<dbReference type="AlphaFoldDB" id="A0A3P1ZXM7"/>
<dbReference type="GO" id="GO:0009251">
    <property type="term" value="P:glucan catabolic process"/>
    <property type="evidence" value="ECO:0007669"/>
    <property type="project" value="TreeGrafter"/>
</dbReference>
<dbReference type="Gene3D" id="3.20.20.300">
    <property type="entry name" value="Glycoside hydrolase, family 3, N-terminal domain"/>
    <property type="match status" value="1"/>
</dbReference>
<dbReference type="PRINTS" id="PR00133">
    <property type="entry name" value="GLHYDRLASE3"/>
</dbReference>
<dbReference type="InterPro" id="IPR036962">
    <property type="entry name" value="Glyco_hydro_3_N_sf"/>
</dbReference>
<evidence type="ECO:0000256" key="5">
    <source>
        <dbReference type="ARBA" id="ARBA00022801"/>
    </source>
</evidence>
<dbReference type="SUPFAM" id="SSF51445">
    <property type="entry name" value="(Trans)glycosidases"/>
    <property type="match status" value="1"/>
</dbReference>
<feature type="domain" description="Fibronectin type III-like" evidence="7">
    <location>
        <begin position="754"/>
        <end position="823"/>
    </location>
</feature>
<dbReference type="Proteomes" id="UP000279562">
    <property type="component" value="Unassembled WGS sequence"/>
</dbReference>
<gene>
    <name evidence="8" type="ORF">EII33_12790</name>
</gene>
<dbReference type="PANTHER" id="PTHR30620:SF16">
    <property type="entry name" value="LYSOSOMAL BETA GLUCOSIDASE"/>
    <property type="match status" value="1"/>
</dbReference>
<dbReference type="InterPro" id="IPR026891">
    <property type="entry name" value="Fn3-like"/>
</dbReference>
<keyword evidence="5" id="KW-0378">Hydrolase</keyword>
<dbReference type="Gene3D" id="3.40.50.1700">
    <property type="entry name" value="Glycoside hydrolase family 3 C-terminal domain"/>
    <property type="match status" value="1"/>
</dbReference>
<evidence type="ECO:0000313" key="8">
    <source>
        <dbReference type="EMBL" id="RRD87879.1"/>
    </source>
</evidence>
<accession>A0A3P1ZXM7</accession>
<dbReference type="Pfam" id="PF14310">
    <property type="entry name" value="Fn3-like"/>
    <property type="match status" value="1"/>
</dbReference>
<dbReference type="EC" id="3.2.1.21" evidence="3"/>
<sequence length="839" mass="93169">MGIKIGLTDSNNKKLILSLALSGLVLASTAQTSVAPAIPRDEKIERQIETLLKKMTLDEKVGQMCELAIDVLQKRANPFAGINPKDITPDLLKKIVRQYKLEKEFKIGKELPAQDVVMKLYMRIQEIEGAKGFRLDEAKLDSVIGKYKVGSILNVPAGVAQSVEKWQEIIKRIQEKSMQVMGIPCIYGVDQIHGTTYTLGGTLFPQGVNMGAAFNRELTREGSRISAYETKAGSIPWTYAPVTDLGRDPRWPRMWENYGEDAYLNAEMGCESVLGFQGENPNLIGADRVAACMKHFMGYGVPVSGKDRTPSSITVQDMREKHFAPYLEMVRNGALSVMVNSAMNNGLPFHANYELLTKWLKEDLNWDGMIVTDWADIDNLWKRDHIAKDKKEAIKLAINAGIDMSMDPYDWKFCTLLKELVEEGEVPMSRIDDAVSRVLRLKYRLNLFEKPYYDSKDFPLFGSAQHAAAALQAAEESLVLLKNTDGILPLAKGKKLLITGPNANSMRTLNGGWSYSWQGDKADEHAVAYNTILEAFTHKFGADNIIYEAGVTYKKGGNWWDENAPEIDKAVAAAANADYIVACIGENSYCETPGNLTNLTLSQNQLDLVKALAKTGKPIILILNEGRPRLISDIEPLAKAVVNIMLPGNYGGDALANLVAGDANFSGKLPFTYPKEINSLITYDYKPCEHIGQQMEGAYNYDAQVSVQWAFGYGLSYTTFAYSNLKVDKPNFTADDVLTFTVDVKNTGNRIGKESVLLFSSDLVASLTPDIRRLRAFEKVELKPGETKTVTLKLKASDLAFVGYDGKWILEKGDFRIQAGDRILNVACTDTKKWETPNK</sequence>
<protein>
    <recommendedName>
        <fullName evidence="3">beta-glucosidase</fullName>
        <ecNumber evidence="3">3.2.1.21</ecNumber>
    </recommendedName>
</protein>
<evidence type="ECO:0000256" key="1">
    <source>
        <dbReference type="ARBA" id="ARBA00000448"/>
    </source>
</evidence>
<reference evidence="8 9" key="1">
    <citation type="submission" date="2018-11" db="EMBL/GenBank/DDBJ databases">
        <title>Genomes From Bacteria Associated with the Canine Oral Cavity: a Test Case for Automated Genome-Based Taxonomic Assignment.</title>
        <authorList>
            <person name="Coil D.A."/>
            <person name="Jospin G."/>
            <person name="Darling A.E."/>
            <person name="Wallis C."/>
            <person name="Davis I.J."/>
            <person name="Harris S."/>
            <person name="Eisen J.A."/>
            <person name="Holcombe L.J."/>
            <person name="O'Flynn C."/>
        </authorList>
    </citation>
    <scope>NUCLEOTIDE SEQUENCE [LARGE SCALE GENOMIC DNA]</scope>
    <source>
        <strain evidence="8 9">OH1047_COT-310</strain>
    </source>
</reference>
<evidence type="ECO:0000313" key="9">
    <source>
        <dbReference type="Proteomes" id="UP000279562"/>
    </source>
</evidence>
<name>A0A3P1ZXM7_9BACE</name>
<dbReference type="Pfam" id="PF01915">
    <property type="entry name" value="Glyco_hydro_3_C"/>
    <property type="match status" value="1"/>
</dbReference>
<dbReference type="EMBL" id="RQYF01000095">
    <property type="protein sequence ID" value="RRD87879.1"/>
    <property type="molecule type" value="Genomic_DNA"/>
</dbReference>
<keyword evidence="6" id="KW-0326">Glycosidase</keyword>
<dbReference type="InterPro" id="IPR036881">
    <property type="entry name" value="Glyco_hydro_3_C_sf"/>
</dbReference>
<dbReference type="InterPro" id="IPR002772">
    <property type="entry name" value="Glyco_hydro_3_C"/>
</dbReference>
<dbReference type="Gene3D" id="2.60.40.10">
    <property type="entry name" value="Immunoglobulins"/>
    <property type="match status" value="1"/>
</dbReference>
<evidence type="ECO:0000256" key="2">
    <source>
        <dbReference type="ARBA" id="ARBA00005336"/>
    </source>
</evidence>
<evidence type="ECO:0000256" key="4">
    <source>
        <dbReference type="ARBA" id="ARBA00022729"/>
    </source>
</evidence>